<organism evidence="3 4">
    <name type="scientific">Candida orthopsilosis (strain 90-125)</name>
    <name type="common">Yeast</name>
    <dbReference type="NCBI Taxonomy" id="1136231"/>
    <lineage>
        <taxon>Eukaryota</taxon>
        <taxon>Fungi</taxon>
        <taxon>Dikarya</taxon>
        <taxon>Ascomycota</taxon>
        <taxon>Saccharomycotina</taxon>
        <taxon>Pichiomycetes</taxon>
        <taxon>Debaryomycetaceae</taxon>
        <taxon>Candida/Lodderomyces clade</taxon>
        <taxon>Candida</taxon>
    </lineage>
</organism>
<evidence type="ECO:0000256" key="2">
    <source>
        <dbReference type="SAM" id="SignalP"/>
    </source>
</evidence>
<evidence type="ECO:0000313" key="4">
    <source>
        <dbReference type="Proteomes" id="UP000005018"/>
    </source>
</evidence>
<gene>
    <name evidence="3" type="ORF">CORT_0E02050</name>
</gene>
<dbReference type="GeneID" id="14540923"/>
<dbReference type="RefSeq" id="XP_003869926.1">
    <property type="nucleotide sequence ID" value="XM_003869877.1"/>
</dbReference>
<feature type="compositionally biased region" description="Polar residues" evidence="1">
    <location>
        <begin position="103"/>
        <end position="126"/>
    </location>
</feature>
<feature type="region of interest" description="Disordered" evidence="1">
    <location>
        <begin position="198"/>
        <end position="218"/>
    </location>
</feature>
<proteinExistence type="predicted"/>
<dbReference type="AlphaFoldDB" id="H8X7K9"/>
<feature type="chain" id="PRO_5003617602" evidence="2">
    <location>
        <begin position="17"/>
        <end position="246"/>
    </location>
</feature>
<feature type="region of interest" description="Disordered" evidence="1">
    <location>
        <begin position="62"/>
        <end position="155"/>
    </location>
</feature>
<dbReference type="KEGG" id="cot:CORT_0E02050"/>
<keyword evidence="4" id="KW-1185">Reference proteome</keyword>
<accession>H8X7K9</accession>
<reference evidence="3 4" key="1">
    <citation type="journal article" date="2012" name="PLoS ONE">
        <title>Sequence and analysis of the genome of the pathogenic yeast Candida orthopsilosis.</title>
        <authorList>
            <person name="Riccombeni A."/>
            <person name="Vidanes G."/>
            <person name="Proux-Wera E."/>
            <person name="Wolfe K.H."/>
            <person name="Butler G."/>
        </authorList>
    </citation>
    <scope>NUCLEOTIDE SEQUENCE [LARGE SCALE GENOMIC DNA]</scope>
    <source>
        <strain evidence="3 4">Co 90-125</strain>
    </source>
</reference>
<feature type="compositionally biased region" description="Low complexity" evidence="1">
    <location>
        <begin position="85"/>
        <end position="102"/>
    </location>
</feature>
<keyword evidence="2" id="KW-0732">Signal</keyword>
<protein>
    <submittedName>
        <fullName evidence="3">Uncharacterized protein</fullName>
    </submittedName>
</protein>
<dbReference type="Proteomes" id="UP000005018">
    <property type="component" value="Chromosome 5"/>
</dbReference>
<sequence length="246" mass="27114">MEIFLLTAGVVLTVAACENRYSRTRSSYDDDYDLGSSSSYHQRSHNHCYRCNQKTSCRKQTATSGLSSVPGLGISAGQQVAPRVGSTSTRTSGLSSSKGSKTINKSLQTKSKTQSAPKPEIVSQQMPKAVPRSNSKDKVSTKPSSGTLKLDKSSSQRKLSFSNLFKRSQRGFADRSKKQHLQDERCIDSSKDARIFLGDNKSPISTESMPLFPPTFHESTAQLTGKNECLPEYSFVPPPRYEDKEE</sequence>
<feature type="signal peptide" evidence="2">
    <location>
        <begin position="1"/>
        <end position="16"/>
    </location>
</feature>
<dbReference type="EMBL" id="HE681723">
    <property type="protein sequence ID" value="CCG23793.1"/>
    <property type="molecule type" value="Genomic_DNA"/>
</dbReference>
<name>H8X7K9_CANO9</name>
<dbReference type="HOGENOM" id="CLU_1128932_0_0_1"/>
<evidence type="ECO:0000256" key="1">
    <source>
        <dbReference type="SAM" id="MobiDB-lite"/>
    </source>
</evidence>
<evidence type="ECO:0000313" key="3">
    <source>
        <dbReference type="EMBL" id="CCG23793.1"/>
    </source>
</evidence>